<evidence type="ECO:0000259" key="2">
    <source>
        <dbReference type="Pfam" id="PF11715"/>
    </source>
</evidence>
<dbReference type="SUPFAM" id="SSF50978">
    <property type="entry name" value="WD40 repeat-like"/>
    <property type="match status" value="1"/>
</dbReference>
<dbReference type="OrthoDB" id="10597097at2759"/>
<feature type="region of interest" description="Disordered" evidence="1">
    <location>
        <begin position="185"/>
        <end position="204"/>
    </location>
</feature>
<dbReference type="Pfam" id="PF11715">
    <property type="entry name" value="Beta-prop_Nup120_160"/>
    <property type="match status" value="1"/>
</dbReference>
<feature type="domain" description="Nucleoporin Nup120/160 beta-propeller" evidence="2">
    <location>
        <begin position="59"/>
        <end position="345"/>
    </location>
</feature>
<dbReference type="InterPro" id="IPR036322">
    <property type="entry name" value="WD40_repeat_dom_sf"/>
</dbReference>
<reference evidence="3 4" key="1">
    <citation type="journal article" date="2015" name="Genome Biol. Evol.">
        <title>Phylogenomic analyses indicate that early fungi evolved digesting cell walls of algal ancestors of land plants.</title>
        <authorList>
            <person name="Chang Y."/>
            <person name="Wang S."/>
            <person name="Sekimoto S."/>
            <person name="Aerts A.L."/>
            <person name="Choi C."/>
            <person name="Clum A."/>
            <person name="LaButti K.M."/>
            <person name="Lindquist E.A."/>
            <person name="Yee Ngan C."/>
            <person name="Ohm R.A."/>
            <person name="Salamov A.A."/>
            <person name="Grigoriev I.V."/>
            <person name="Spatafora J.W."/>
            <person name="Berbee M.L."/>
        </authorList>
    </citation>
    <scope>NUCLEOTIDE SEQUENCE [LARGE SCALE GENOMIC DNA]</scope>
    <source>
        <strain evidence="3 4">JEL478</strain>
    </source>
</reference>
<gene>
    <name evidence="3" type="ORF">M427DRAFT_476633</name>
</gene>
<keyword evidence="4" id="KW-1185">Reference proteome</keyword>
<accession>A0A139A130</accession>
<organism evidence="3 4">
    <name type="scientific">Gonapodya prolifera (strain JEL478)</name>
    <name type="common">Monoblepharis prolifera</name>
    <dbReference type="NCBI Taxonomy" id="1344416"/>
    <lineage>
        <taxon>Eukaryota</taxon>
        <taxon>Fungi</taxon>
        <taxon>Fungi incertae sedis</taxon>
        <taxon>Chytridiomycota</taxon>
        <taxon>Chytridiomycota incertae sedis</taxon>
        <taxon>Monoblepharidomycetes</taxon>
        <taxon>Monoblepharidales</taxon>
        <taxon>Gonapodyaceae</taxon>
        <taxon>Gonapodya</taxon>
    </lineage>
</organism>
<sequence>MPNFFADSFVPLDFPAPNSLYPSAAVEPDDGHDVPPCGFAQIKPPAAYSESVNAQVPPRTLLWRLTESLRCLEVYDISTRGARPGVSPPAYVNRLILQFPLPNTALPQVFVLQDKADDGTISSDGVYYPVHILCCTTRGEIIRLIFSTEAFFVTDDASFISYPNFSVTYSVGAIAGDAIEAGPESPVVARPMDSRGGSRGRGGGEEADDFPLLLRYPLCFSCPDTDTLLLGCDDGNVIVVRCPKGRGTKEYGDGRRYQEHPLQPTSASFIPTLLSAFGLPTTSSIRRPRLFPPSSVSVISLSTVSFGPRQHAVTISRDSSVRVFDILSRTLIQTTASLFRDPPSKVVVVPLPPFLNPSASDLAGWNTPPTVLPSVSEIATALVFGSGQVVAVGIAAKDLGEIAGIHVGSRWNGPTGEVVAASVNELSDGHIRLWAATKTGLALRELNLFERTELDADGEHETVMEGAWQYLPTKSPILASFTQSSGPVLATPSGLTLIRPADPAEVFVRGMTEFEYIRTAVGEPDPSWPPGPLQQSGFRRALVERLIPAAHVAGRLISTDTFEAFVGRWQGRFSQSISLDELAKDISSLTQGQAEVRIGLRSNDAAMVLEGVVEVLKIQSGKEAENENNAPFLLAGVGLASARVCGVEIAKAREAFARVVGFLGLLLVAGGKGGTNKTRLDNAVEELLRVWWHWRSVATVGLVQVSSVGKQPRLEQKPEGMLMDHLARSSRPPASAPFAASTLASALLLLPALRLSGPPTHPTATSLVKIAHGLVEESLFEEAERVLGAVGKCEAVDYLMARVYLGKGAWERARVSFWQAAWNRKPSHQHPFFLTCSTQHFLGHKVLFATSCTLRTCFKELGVAMLRWSSPML</sequence>
<name>A0A139A130_GONPJ</name>
<dbReference type="InterPro" id="IPR059141">
    <property type="entry name" value="Beta-prop_Nup120_160"/>
</dbReference>
<dbReference type="EMBL" id="KQ965821">
    <property type="protein sequence ID" value="KXS10452.1"/>
    <property type="molecule type" value="Genomic_DNA"/>
</dbReference>
<dbReference type="AlphaFoldDB" id="A0A139A130"/>
<proteinExistence type="predicted"/>
<protein>
    <recommendedName>
        <fullName evidence="2">Nucleoporin Nup120/160 beta-propeller domain-containing protein</fullName>
    </recommendedName>
</protein>
<evidence type="ECO:0000313" key="3">
    <source>
        <dbReference type="EMBL" id="KXS10452.1"/>
    </source>
</evidence>
<evidence type="ECO:0000256" key="1">
    <source>
        <dbReference type="SAM" id="MobiDB-lite"/>
    </source>
</evidence>
<evidence type="ECO:0000313" key="4">
    <source>
        <dbReference type="Proteomes" id="UP000070544"/>
    </source>
</evidence>
<dbReference type="Proteomes" id="UP000070544">
    <property type="component" value="Unassembled WGS sequence"/>
</dbReference>